<keyword evidence="2" id="KW-0456">Lyase</keyword>
<dbReference type="Proteomes" id="UP000199649">
    <property type="component" value="Chromosome I"/>
</dbReference>
<evidence type="ECO:0000313" key="4">
    <source>
        <dbReference type="EMBL" id="SDR97570.1"/>
    </source>
</evidence>
<dbReference type="GO" id="GO:0019323">
    <property type="term" value="P:pentose catabolic process"/>
    <property type="evidence" value="ECO:0007669"/>
    <property type="project" value="TreeGrafter"/>
</dbReference>
<sequence length="217" mass="22945">MHDEVRRELARAARAVASARLSDAFGHVTVREGDALLITAPVPLAFQRADDLTLLPLAADDLPPGTPKEAWIHVAIARADAATGAVCRAQPRAVAKAIAAGLRIRALDGQGAMLGAEVPVYDDSRLVRDADAGTAVARAIGAAPAVVLRGNGAVTRGATLAEAVARMWLLERSAELALAAGPDASALPDHEQAWWRERSDELLPRMYDFLVRSHGMD</sequence>
<accession>A0A1H1NFK2</accession>
<dbReference type="InterPro" id="IPR036409">
    <property type="entry name" value="Aldolase_II/adducin_N_sf"/>
</dbReference>
<keyword evidence="5" id="KW-1185">Reference proteome</keyword>
<dbReference type="OrthoDB" id="3729465at2"/>
<dbReference type="SUPFAM" id="SSF53639">
    <property type="entry name" value="AraD/HMP-PK domain-like"/>
    <property type="match status" value="1"/>
</dbReference>
<keyword evidence="1" id="KW-0479">Metal-binding</keyword>
<evidence type="ECO:0000256" key="2">
    <source>
        <dbReference type="ARBA" id="ARBA00023239"/>
    </source>
</evidence>
<name>A0A1H1NFK2_9MICO</name>
<feature type="domain" description="Class II aldolase/adducin N-terminal" evidence="3">
    <location>
        <begin position="7"/>
        <end position="178"/>
    </location>
</feature>
<gene>
    <name evidence="4" type="ORF">SAMN04489719_1252</name>
</gene>
<evidence type="ECO:0000259" key="3">
    <source>
        <dbReference type="SMART" id="SM01007"/>
    </source>
</evidence>
<evidence type="ECO:0000313" key="5">
    <source>
        <dbReference type="Proteomes" id="UP000199649"/>
    </source>
</evidence>
<dbReference type="GO" id="GO:0046872">
    <property type="term" value="F:metal ion binding"/>
    <property type="evidence" value="ECO:0007669"/>
    <property type="project" value="UniProtKB-KW"/>
</dbReference>
<dbReference type="STRING" id="684552.SAMN04489719_1252"/>
<dbReference type="SMART" id="SM01007">
    <property type="entry name" value="Aldolase_II"/>
    <property type="match status" value="1"/>
</dbReference>
<evidence type="ECO:0000256" key="1">
    <source>
        <dbReference type="ARBA" id="ARBA00022723"/>
    </source>
</evidence>
<protein>
    <submittedName>
        <fullName evidence="4">HCOMODA/2-hydroxy-3-carboxy-muconic semialdehyde decarboxylase</fullName>
    </submittedName>
</protein>
<dbReference type="Gene3D" id="3.40.225.10">
    <property type="entry name" value="Class II aldolase/adducin N-terminal domain"/>
    <property type="match status" value="1"/>
</dbReference>
<dbReference type="PANTHER" id="PTHR22789">
    <property type="entry name" value="FUCULOSE PHOSPHATE ALDOLASE"/>
    <property type="match status" value="1"/>
</dbReference>
<reference evidence="5" key="1">
    <citation type="submission" date="2016-10" db="EMBL/GenBank/DDBJ databases">
        <authorList>
            <person name="Varghese N."/>
            <person name="Submissions S."/>
        </authorList>
    </citation>
    <scope>NUCLEOTIDE SEQUENCE [LARGE SCALE GENOMIC DNA]</scope>
    <source>
        <strain evidence="5">DSM 22965</strain>
    </source>
</reference>
<organism evidence="4 5">
    <name type="scientific">Agrococcus carbonis</name>
    <dbReference type="NCBI Taxonomy" id="684552"/>
    <lineage>
        <taxon>Bacteria</taxon>
        <taxon>Bacillati</taxon>
        <taxon>Actinomycetota</taxon>
        <taxon>Actinomycetes</taxon>
        <taxon>Micrococcales</taxon>
        <taxon>Microbacteriaceae</taxon>
        <taxon>Agrococcus</taxon>
    </lineage>
</organism>
<dbReference type="InterPro" id="IPR050197">
    <property type="entry name" value="Aldolase_class_II_sugar_metab"/>
</dbReference>
<dbReference type="InterPro" id="IPR001303">
    <property type="entry name" value="Aldolase_II/adducin_N"/>
</dbReference>
<dbReference type="GO" id="GO:0016832">
    <property type="term" value="F:aldehyde-lyase activity"/>
    <property type="evidence" value="ECO:0007669"/>
    <property type="project" value="TreeGrafter"/>
</dbReference>
<dbReference type="EMBL" id="LT629734">
    <property type="protein sequence ID" value="SDR97570.1"/>
    <property type="molecule type" value="Genomic_DNA"/>
</dbReference>
<dbReference type="RefSeq" id="WP_092666212.1">
    <property type="nucleotide sequence ID" value="NZ_LT629734.1"/>
</dbReference>
<dbReference type="PANTHER" id="PTHR22789:SF0">
    <property type="entry name" value="3-OXO-TETRONATE 4-PHOSPHATE DECARBOXYLASE-RELATED"/>
    <property type="match status" value="1"/>
</dbReference>
<dbReference type="Pfam" id="PF00596">
    <property type="entry name" value="Aldolase_II"/>
    <property type="match status" value="1"/>
</dbReference>
<dbReference type="AlphaFoldDB" id="A0A1H1NFK2"/>
<proteinExistence type="predicted"/>
<dbReference type="GO" id="GO:0005829">
    <property type="term" value="C:cytosol"/>
    <property type="evidence" value="ECO:0007669"/>
    <property type="project" value="TreeGrafter"/>
</dbReference>